<dbReference type="Proteomes" id="UP001374803">
    <property type="component" value="Chromosome"/>
</dbReference>
<evidence type="ECO:0000256" key="1">
    <source>
        <dbReference type="SAM" id="SignalP"/>
    </source>
</evidence>
<sequence>MVLLRGLAVASMALNLVACSSSSDRSEPGPSFKETVHPILAQSCSLTACHGSKESNLGIYIPSSPNDVHAALLTASPTARGAQFVVPGNPDASYLMMKIDGTQAQLAATCSGTCGAQMPLDLPALSDTERASIRAWILAGAKND</sequence>
<name>A0ABZ2KQS4_9BACT</name>
<feature type="chain" id="PRO_5046842741" description="Cytochrome c domain-containing protein" evidence="1">
    <location>
        <begin position="19"/>
        <end position="144"/>
    </location>
</feature>
<organism evidence="2 3">
    <name type="scientific">Pendulispora rubella</name>
    <dbReference type="NCBI Taxonomy" id="2741070"/>
    <lineage>
        <taxon>Bacteria</taxon>
        <taxon>Pseudomonadati</taxon>
        <taxon>Myxococcota</taxon>
        <taxon>Myxococcia</taxon>
        <taxon>Myxococcales</taxon>
        <taxon>Sorangiineae</taxon>
        <taxon>Pendulisporaceae</taxon>
        <taxon>Pendulispora</taxon>
    </lineage>
</organism>
<dbReference type="RefSeq" id="WP_394830633.1">
    <property type="nucleotide sequence ID" value="NZ_CP089929.1"/>
</dbReference>
<dbReference type="EMBL" id="CP089983">
    <property type="protein sequence ID" value="WXB01026.1"/>
    <property type="molecule type" value="Genomic_DNA"/>
</dbReference>
<keyword evidence="1" id="KW-0732">Signal</keyword>
<evidence type="ECO:0000313" key="2">
    <source>
        <dbReference type="EMBL" id="WXB01026.1"/>
    </source>
</evidence>
<keyword evidence="3" id="KW-1185">Reference proteome</keyword>
<accession>A0ABZ2KQS4</accession>
<evidence type="ECO:0000313" key="3">
    <source>
        <dbReference type="Proteomes" id="UP001374803"/>
    </source>
</evidence>
<gene>
    <name evidence="2" type="ORF">LVJ94_29415</name>
</gene>
<feature type="signal peptide" evidence="1">
    <location>
        <begin position="1"/>
        <end position="18"/>
    </location>
</feature>
<evidence type="ECO:0008006" key="4">
    <source>
        <dbReference type="Google" id="ProtNLM"/>
    </source>
</evidence>
<proteinExistence type="predicted"/>
<protein>
    <recommendedName>
        <fullName evidence="4">Cytochrome c domain-containing protein</fullName>
    </recommendedName>
</protein>
<reference evidence="2" key="1">
    <citation type="submission" date="2021-12" db="EMBL/GenBank/DDBJ databases">
        <title>Discovery of the Pendulisporaceae a myxobacterial family with distinct sporulation behavior and unique specialized metabolism.</title>
        <authorList>
            <person name="Garcia R."/>
            <person name="Popoff A."/>
            <person name="Bader C.D."/>
            <person name="Loehr J."/>
            <person name="Walesch S."/>
            <person name="Walt C."/>
            <person name="Boldt J."/>
            <person name="Bunk B."/>
            <person name="Haeckl F.J.F.P.J."/>
            <person name="Gunesch A.P."/>
            <person name="Birkelbach J."/>
            <person name="Nuebel U."/>
            <person name="Pietschmann T."/>
            <person name="Bach T."/>
            <person name="Mueller R."/>
        </authorList>
    </citation>
    <scope>NUCLEOTIDE SEQUENCE</scope>
    <source>
        <strain evidence="2">MSr11367</strain>
    </source>
</reference>